<organism evidence="2 3">
    <name type="scientific">Proteus phage phiP4-3</name>
    <dbReference type="NCBI Taxonomy" id="2065203"/>
    <lineage>
        <taxon>Viruses</taxon>
        <taxon>Duplodnaviria</taxon>
        <taxon>Heunggongvirae</taxon>
        <taxon>Uroviricota</taxon>
        <taxon>Caudoviricetes</taxon>
        <taxon>Pantevenvirales</taxon>
        <taxon>Straboviridae</taxon>
        <taxon>Bragavirus</taxon>
        <taxon>Bragavirus p43</taxon>
    </lineage>
</organism>
<evidence type="ECO:0000313" key="3">
    <source>
        <dbReference type="Proteomes" id="UP000240538"/>
    </source>
</evidence>
<evidence type="ECO:0000259" key="1">
    <source>
        <dbReference type="Pfam" id="PF24187"/>
    </source>
</evidence>
<dbReference type="InterPro" id="IPR055838">
    <property type="entry name" value="DUF7415"/>
</dbReference>
<accession>A0A2I6PFP8</accession>
<dbReference type="EMBL" id="MG696114">
    <property type="protein sequence ID" value="AUM58565.1"/>
    <property type="molecule type" value="Genomic_DNA"/>
</dbReference>
<protein>
    <recommendedName>
        <fullName evidence="1">DUF7415 domain-containing protein</fullName>
    </recommendedName>
</protein>
<keyword evidence="3" id="KW-1185">Reference proteome</keyword>
<reference evidence="2 3" key="1">
    <citation type="submission" date="2017-12" db="EMBL/GenBank/DDBJ databases">
        <title>Complete genome sequence and characterization of bacteriophage phiP4-3 infecting Proteus pennea.</title>
        <authorList>
            <person name="He Y."/>
            <person name="Yang H."/>
        </authorList>
    </citation>
    <scope>NUCLEOTIDE SEQUENCE [LARGE SCALE GENOMIC DNA]</scope>
</reference>
<proteinExistence type="predicted"/>
<name>A0A2I6PFP8_9CAUD</name>
<gene>
    <name evidence="2" type="ORF">phiP43_207</name>
</gene>
<sequence>MKQRGINIIPEKPELDWNDMSDLGLLYFINTTVLHHIGLAIARDPETGQSTIIKADDGYFVYDKDSLERNIKKLEDNGFSHLSRHLA</sequence>
<dbReference type="Pfam" id="PF24187">
    <property type="entry name" value="DUF7415"/>
    <property type="match status" value="1"/>
</dbReference>
<feature type="domain" description="DUF7415" evidence="1">
    <location>
        <begin position="15"/>
        <end position="51"/>
    </location>
</feature>
<evidence type="ECO:0000313" key="2">
    <source>
        <dbReference type="EMBL" id="AUM58565.1"/>
    </source>
</evidence>
<dbReference type="Proteomes" id="UP000240538">
    <property type="component" value="Segment"/>
</dbReference>